<evidence type="ECO:0000313" key="2">
    <source>
        <dbReference type="EMBL" id="VYT86058.1"/>
    </source>
</evidence>
<dbReference type="EMBL" id="CACRTO010000008">
    <property type="protein sequence ID" value="VYT86058.1"/>
    <property type="molecule type" value="Genomic_DNA"/>
</dbReference>
<sequence length="207" mass="25491">MIKHFDTDKKLRTKVIRKHRSNHPKWRKASVIMIILLLSLTIVSGILSYYLNRNSSDDFIVDFIFYFLILTFTFNLPNLFYYRHMRFKVCNDYVDYHILESLIFDQDKLIDSYYTTDSEKGDYARGREIDYRNIQKIDYNPRSYKLRVYGKFYDVTYKDRSTMEVYYKNKNKISPHMNIYMYYYENEEIMRLLEEKSNKKIEITDEW</sequence>
<accession>A0A6N3A6Y2</accession>
<organism evidence="2">
    <name type="scientific">Clostridium tertium</name>
    <dbReference type="NCBI Taxonomy" id="1559"/>
    <lineage>
        <taxon>Bacteria</taxon>
        <taxon>Bacillati</taxon>
        <taxon>Bacillota</taxon>
        <taxon>Clostridia</taxon>
        <taxon>Eubacteriales</taxon>
        <taxon>Clostridiaceae</taxon>
        <taxon>Clostridium</taxon>
    </lineage>
</organism>
<protein>
    <submittedName>
        <fullName evidence="2">Uncharacterized protein</fullName>
    </submittedName>
</protein>
<dbReference type="AlphaFoldDB" id="A0A6N3A6Y2"/>
<keyword evidence="1" id="KW-0812">Transmembrane</keyword>
<keyword evidence="1" id="KW-1133">Transmembrane helix</keyword>
<proteinExistence type="predicted"/>
<name>A0A6N3A6Y2_9CLOT</name>
<evidence type="ECO:0000256" key="1">
    <source>
        <dbReference type="SAM" id="Phobius"/>
    </source>
</evidence>
<dbReference type="RefSeq" id="WP_156625320.1">
    <property type="nucleotide sequence ID" value="NZ_CACRTO010000008.1"/>
</dbReference>
<feature type="transmembrane region" description="Helical" evidence="1">
    <location>
        <begin position="29"/>
        <end position="51"/>
    </location>
</feature>
<feature type="transmembrane region" description="Helical" evidence="1">
    <location>
        <begin position="63"/>
        <end position="82"/>
    </location>
</feature>
<gene>
    <name evidence="2" type="ORF">CTLFYP3_00856</name>
</gene>
<keyword evidence="1" id="KW-0472">Membrane</keyword>
<reference evidence="2" key="1">
    <citation type="submission" date="2019-11" db="EMBL/GenBank/DDBJ databases">
        <authorList>
            <person name="Feng L."/>
        </authorList>
    </citation>
    <scope>NUCLEOTIDE SEQUENCE</scope>
    <source>
        <strain evidence="2">CTertiumLFYP3</strain>
    </source>
</reference>